<accession>A0A9X4EQC7</accession>
<evidence type="ECO:0000313" key="1">
    <source>
        <dbReference type="EMBL" id="MDE1206972.1"/>
    </source>
</evidence>
<organism evidence="1 2">
    <name type="scientific">Tenacibaculum larymnensis</name>
    <dbReference type="NCBI Taxonomy" id="2878201"/>
    <lineage>
        <taxon>Bacteria</taxon>
        <taxon>Pseudomonadati</taxon>
        <taxon>Bacteroidota</taxon>
        <taxon>Flavobacteriia</taxon>
        <taxon>Flavobacteriales</taxon>
        <taxon>Flavobacteriaceae</taxon>
        <taxon>Tenacibaculum</taxon>
    </lineage>
</organism>
<keyword evidence="2" id="KW-1185">Reference proteome</keyword>
<dbReference type="RefSeq" id="WP_274640114.1">
    <property type="nucleotide sequence ID" value="NZ_JAIWJY010000005.1"/>
</dbReference>
<reference evidence="1" key="1">
    <citation type="submission" date="2021-09" db="EMBL/GenBank/DDBJ databases">
        <authorList>
            <person name="Smyrli M."/>
        </authorList>
    </citation>
    <scope>NUCLEOTIDE SEQUENCE</scope>
    <source>
        <strain evidence="1">LAR25</strain>
    </source>
</reference>
<dbReference type="AlphaFoldDB" id="A0A9X4EQC7"/>
<protein>
    <submittedName>
        <fullName evidence="1">Uncharacterized protein</fullName>
    </submittedName>
</protein>
<proteinExistence type="predicted"/>
<gene>
    <name evidence="1" type="ORF">LCI24_09200</name>
</gene>
<comment type="caution">
    <text evidence="1">The sequence shown here is derived from an EMBL/GenBank/DDBJ whole genome shotgun (WGS) entry which is preliminary data.</text>
</comment>
<dbReference type="EMBL" id="JAIWJY010000005">
    <property type="protein sequence ID" value="MDE1206972.1"/>
    <property type="molecule type" value="Genomic_DNA"/>
</dbReference>
<name>A0A9X4EQC7_9FLAO</name>
<evidence type="ECO:0000313" key="2">
    <source>
        <dbReference type="Proteomes" id="UP001149303"/>
    </source>
</evidence>
<sequence>MKNITKKFYIDFYNRTNGFIPSKPLNQHIYPGDFFQIHKGEVIVLGNIFKNNIIAVDEVSLEYGIELNSYNWNFSNGVTKPYSGRDSGKNPIEGNFGYSKQILAFQEFGSFFFTSQQPKAVRILNWNEIASELIIKLTQVLYSFREVYVVTDSVATKSWSLVISGSNKGELEIASESEDSGVIELFGKANSKTIQAREIEYYHKENKKIPSFFKAKKLIVQPEKLEVFISDLIRERTGVIDWANGLFKSNFHNETFTISAPKNKPISVLDMLQANQLNPNTALQYFTWENANLDDVEKLFISYGD</sequence>
<dbReference type="Proteomes" id="UP001149303">
    <property type="component" value="Unassembled WGS sequence"/>
</dbReference>